<evidence type="ECO:0000313" key="3">
    <source>
        <dbReference type="Proteomes" id="UP000199474"/>
    </source>
</evidence>
<dbReference type="NCBIfam" id="NF041669">
    <property type="entry name" value="GvpT"/>
    <property type="match status" value="1"/>
</dbReference>
<evidence type="ECO:0000313" key="2">
    <source>
        <dbReference type="EMBL" id="SFD40370.1"/>
    </source>
</evidence>
<dbReference type="EMBL" id="FOMR01000001">
    <property type="protein sequence ID" value="SFD40370.1"/>
    <property type="molecule type" value="Genomic_DNA"/>
</dbReference>
<gene>
    <name evidence="2" type="ORF">SAMN05216238_101182</name>
</gene>
<organism evidence="2 3">
    <name type="scientific">Lentibacillus persicus</name>
    <dbReference type="NCBI Taxonomy" id="640948"/>
    <lineage>
        <taxon>Bacteria</taxon>
        <taxon>Bacillati</taxon>
        <taxon>Bacillota</taxon>
        <taxon>Bacilli</taxon>
        <taxon>Bacillales</taxon>
        <taxon>Bacillaceae</taxon>
        <taxon>Lentibacillus</taxon>
    </lineage>
</organism>
<dbReference type="RefSeq" id="WP_090080070.1">
    <property type="nucleotide sequence ID" value="NZ_FOMR01000001.1"/>
</dbReference>
<feature type="compositionally biased region" description="Basic and acidic residues" evidence="1">
    <location>
        <begin position="46"/>
        <end position="80"/>
    </location>
</feature>
<evidence type="ECO:0000256" key="1">
    <source>
        <dbReference type="SAM" id="MobiDB-lite"/>
    </source>
</evidence>
<feature type="compositionally biased region" description="Basic and acidic residues" evidence="1">
    <location>
        <begin position="1"/>
        <end position="10"/>
    </location>
</feature>
<feature type="compositionally biased region" description="Polar residues" evidence="1">
    <location>
        <begin position="163"/>
        <end position="179"/>
    </location>
</feature>
<feature type="region of interest" description="Disordered" evidence="1">
    <location>
        <begin position="33"/>
        <end position="238"/>
    </location>
</feature>
<feature type="compositionally biased region" description="Basic and acidic residues" evidence="1">
    <location>
        <begin position="181"/>
        <end position="191"/>
    </location>
</feature>
<sequence length="238" mass="25710">MTQETDKNQAPEKSSGAGTITRAAAGGVLGAAAGYISSDKNRKKLKDSISKEKLKDTGTKISDTSKRQLKQLKDAGKEKSNQAINRLKSSSSPQTAENLTNDDDENEGYTTLENGTDNESDSDYDNLKLENEELQNRLNGLEEKMDKLIELQSKSADAEKTQETSNGQAQDESSGSQPEKSAGKSTKEKSTSNKNGNSQKPSKKKKTSETQNSKTKTESENAEAEEETGLDSDDDTSA</sequence>
<dbReference type="Proteomes" id="UP000199474">
    <property type="component" value="Unassembled WGS sequence"/>
</dbReference>
<accession>A0A1I1SBJ6</accession>
<feature type="compositionally biased region" description="Polar residues" evidence="1">
    <location>
        <begin position="81"/>
        <end position="99"/>
    </location>
</feature>
<protein>
    <recommendedName>
        <fullName evidence="4">Gas vesicle protein</fullName>
    </recommendedName>
</protein>
<reference evidence="3" key="1">
    <citation type="submission" date="2016-10" db="EMBL/GenBank/DDBJ databases">
        <authorList>
            <person name="Varghese N."/>
            <person name="Submissions S."/>
        </authorList>
    </citation>
    <scope>NUCLEOTIDE SEQUENCE [LARGE SCALE GENOMIC DNA]</scope>
    <source>
        <strain evidence="3">DSM 22530</strain>
    </source>
</reference>
<evidence type="ECO:0008006" key="4">
    <source>
        <dbReference type="Google" id="ProtNLM"/>
    </source>
</evidence>
<keyword evidence="3" id="KW-1185">Reference proteome</keyword>
<dbReference type="AlphaFoldDB" id="A0A1I1SBJ6"/>
<dbReference type="STRING" id="640948.SAMN05216238_101182"/>
<feature type="compositionally biased region" description="Acidic residues" evidence="1">
    <location>
        <begin position="220"/>
        <end position="238"/>
    </location>
</feature>
<name>A0A1I1SBJ6_9BACI</name>
<feature type="region of interest" description="Disordered" evidence="1">
    <location>
        <begin position="1"/>
        <end position="21"/>
    </location>
</feature>
<proteinExistence type="predicted"/>
<dbReference type="InterPro" id="IPR049646">
    <property type="entry name" value="GvpT/GvpP-like"/>
</dbReference>
<feature type="compositionally biased region" description="Basic and acidic residues" evidence="1">
    <location>
        <begin position="125"/>
        <end position="149"/>
    </location>
</feature>